<dbReference type="PIRSF" id="PIRSF027391">
    <property type="entry name" value="Hpre_diP_synt_I"/>
    <property type="match status" value="1"/>
</dbReference>
<accession>A0A9D1E4W2</accession>
<keyword evidence="1" id="KW-1133">Transmembrane helix</keyword>
<keyword evidence="1" id="KW-0472">Membrane</keyword>
<keyword evidence="1" id="KW-0812">Transmembrane</keyword>
<dbReference type="Pfam" id="PF07456">
    <property type="entry name" value="Hpre_diP_synt_I"/>
    <property type="match status" value="1"/>
</dbReference>
<name>A0A9D1E4W2_9FIRM</name>
<feature type="transmembrane region" description="Helical" evidence="1">
    <location>
        <begin position="142"/>
        <end position="162"/>
    </location>
</feature>
<reference evidence="2" key="1">
    <citation type="submission" date="2020-10" db="EMBL/GenBank/DDBJ databases">
        <authorList>
            <person name="Gilroy R."/>
        </authorList>
    </citation>
    <scope>NUCLEOTIDE SEQUENCE</scope>
    <source>
        <strain evidence="2">ChiW16-3235</strain>
    </source>
</reference>
<dbReference type="AlphaFoldDB" id="A0A9D1E4W2"/>
<gene>
    <name evidence="2" type="ORF">IAB94_00065</name>
</gene>
<dbReference type="Gene3D" id="1.10.1760.20">
    <property type="match status" value="1"/>
</dbReference>
<dbReference type="InterPro" id="IPR014535">
    <property type="entry name" value="Hpre_diP_synt_I"/>
</dbReference>
<dbReference type="Proteomes" id="UP000823913">
    <property type="component" value="Unassembled WGS sequence"/>
</dbReference>
<proteinExistence type="predicted"/>
<dbReference type="InterPro" id="IPR010898">
    <property type="entry name" value="Hpre_diP_synth_I"/>
</dbReference>
<feature type="transmembrane region" description="Helical" evidence="1">
    <location>
        <begin position="12"/>
        <end position="34"/>
    </location>
</feature>
<comment type="caution">
    <text evidence="2">The sequence shown here is derived from an EMBL/GenBank/DDBJ whole genome shotgun (WGS) entry which is preliminary data.</text>
</comment>
<evidence type="ECO:0000313" key="2">
    <source>
        <dbReference type="EMBL" id="HIR66423.1"/>
    </source>
</evidence>
<organism evidence="2 3">
    <name type="scientific">Candidatus Coproplasma avicola</name>
    <dbReference type="NCBI Taxonomy" id="2840744"/>
    <lineage>
        <taxon>Bacteria</taxon>
        <taxon>Bacillati</taxon>
        <taxon>Bacillota</taxon>
        <taxon>Clostridia</taxon>
        <taxon>Eubacteriales</taxon>
        <taxon>Candidatus Coproplasma</taxon>
    </lineage>
</organism>
<feature type="transmembrane region" description="Helical" evidence="1">
    <location>
        <begin position="108"/>
        <end position="130"/>
    </location>
</feature>
<sequence length="180" mass="19036">MDKGKITSGRIAADALFAALGLITFLIESLFPPLFIPGAKMGLSNIFSLSALVLYGPVDAFVVIAVRTLLGSLFAGNISALLYSFTGGMAAMLVSWLLLYLLHPRISIMAVSIVAAIAHNIVQNLMFVVMSGTALVFSYMPYLALIGVLSGAIVGAAVLIIFKKVPLSVYERAINGRGKK</sequence>
<feature type="transmembrane region" description="Helical" evidence="1">
    <location>
        <begin position="46"/>
        <end position="70"/>
    </location>
</feature>
<dbReference type="EMBL" id="DVHK01000001">
    <property type="protein sequence ID" value="HIR66423.1"/>
    <property type="molecule type" value="Genomic_DNA"/>
</dbReference>
<evidence type="ECO:0000313" key="3">
    <source>
        <dbReference type="Proteomes" id="UP000823913"/>
    </source>
</evidence>
<evidence type="ECO:0000256" key="1">
    <source>
        <dbReference type="SAM" id="Phobius"/>
    </source>
</evidence>
<feature type="transmembrane region" description="Helical" evidence="1">
    <location>
        <begin position="82"/>
        <end position="102"/>
    </location>
</feature>
<protein>
    <submittedName>
        <fullName evidence="2">Gx transporter family protein</fullName>
    </submittedName>
</protein>
<reference evidence="2" key="2">
    <citation type="journal article" date="2021" name="PeerJ">
        <title>Extensive microbial diversity within the chicken gut microbiome revealed by metagenomics and culture.</title>
        <authorList>
            <person name="Gilroy R."/>
            <person name="Ravi A."/>
            <person name="Getino M."/>
            <person name="Pursley I."/>
            <person name="Horton D.L."/>
            <person name="Alikhan N.F."/>
            <person name="Baker D."/>
            <person name="Gharbi K."/>
            <person name="Hall N."/>
            <person name="Watson M."/>
            <person name="Adriaenssens E.M."/>
            <person name="Foster-Nyarko E."/>
            <person name="Jarju S."/>
            <person name="Secka A."/>
            <person name="Antonio M."/>
            <person name="Oren A."/>
            <person name="Chaudhuri R.R."/>
            <person name="La Ragione R."/>
            <person name="Hildebrand F."/>
            <person name="Pallen M.J."/>
        </authorList>
    </citation>
    <scope>NUCLEOTIDE SEQUENCE</scope>
    <source>
        <strain evidence="2">ChiW16-3235</strain>
    </source>
</reference>